<dbReference type="InterPro" id="IPR047801">
    <property type="entry name" value="Peptidase_C45"/>
</dbReference>
<keyword evidence="3" id="KW-1185">Reference proteome</keyword>
<comment type="caution">
    <text evidence="2">The sequence shown here is derived from an EMBL/GenBank/DDBJ whole genome shotgun (WGS) entry which is preliminary data.</text>
</comment>
<dbReference type="InterPro" id="IPR005079">
    <property type="entry name" value="Peptidase_C45_hydrolase"/>
</dbReference>
<feature type="domain" description="Peptidase C45 hydrolase" evidence="1">
    <location>
        <begin position="128"/>
        <end position="348"/>
    </location>
</feature>
<dbReference type="OrthoDB" id="189997at2759"/>
<name>A0A8H5MAP8_9AGAR</name>
<evidence type="ECO:0000313" key="2">
    <source>
        <dbReference type="EMBL" id="KAF5387560.1"/>
    </source>
</evidence>
<accession>A0A8H5MAP8</accession>
<dbReference type="PANTHER" id="PTHR34180">
    <property type="entry name" value="PEPTIDASE C45"/>
    <property type="match status" value="1"/>
</dbReference>
<gene>
    <name evidence="2" type="ORF">D9757_006573</name>
</gene>
<dbReference type="Gene3D" id="3.60.60.10">
    <property type="entry name" value="Penicillin V Acylase, Chain A"/>
    <property type="match status" value="1"/>
</dbReference>
<organism evidence="2 3">
    <name type="scientific">Collybiopsis confluens</name>
    <dbReference type="NCBI Taxonomy" id="2823264"/>
    <lineage>
        <taxon>Eukaryota</taxon>
        <taxon>Fungi</taxon>
        <taxon>Dikarya</taxon>
        <taxon>Basidiomycota</taxon>
        <taxon>Agaricomycotina</taxon>
        <taxon>Agaricomycetes</taxon>
        <taxon>Agaricomycetidae</taxon>
        <taxon>Agaricales</taxon>
        <taxon>Marasmiineae</taxon>
        <taxon>Omphalotaceae</taxon>
        <taxon>Collybiopsis</taxon>
    </lineage>
</organism>
<dbReference type="NCBIfam" id="NF040521">
    <property type="entry name" value="C45_proenzyme"/>
    <property type="match status" value="1"/>
</dbReference>
<dbReference type="EMBL" id="JAACJN010000031">
    <property type="protein sequence ID" value="KAF5387560.1"/>
    <property type="molecule type" value="Genomic_DNA"/>
</dbReference>
<dbReference type="Proteomes" id="UP000518752">
    <property type="component" value="Unassembled WGS sequence"/>
</dbReference>
<dbReference type="AlphaFoldDB" id="A0A8H5MAP8"/>
<evidence type="ECO:0000259" key="1">
    <source>
        <dbReference type="Pfam" id="PF03417"/>
    </source>
</evidence>
<evidence type="ECO:0000313" key="3">
    <source>
        <dbReference type="Proteomes" id="UP000518752"/>
    </source>
</evidence>
<protein>
    <recommendedName>
        <fullName evidence="1">Peptidase C45 hydrolase domain-containing protein</fullName>
    </recommendedName>
</protein>
<reference evidence="2 3" key="1">
    <citation type="journal article" date="2020" name="ISME J.">
        <title>Uncovering the hidden diversity of litter-decomposition mechanisms in mushroom-forming fungi.</title>
        <authorList>
            <person name="Floudas D."/>
            <person name="Bentzer J."/>
            <person name="Ahren D."/>
            <person name="Johansson T."/>
            <person name="Persson P."/>
            <person name="Tunlid A."/>
        </authorList>
    </citation>
    <scope>NUCLEOTIDE SEQUENCE [LARGE SCALE GENOMIC DNA]</scope>
    <source>
        <strain evidence="2 3">CBS 406.79</strain>
    </source>
</reference>
<dbReference type="PANTHER" id="PTHR34180:SF1">
    <property type="entry name" value="BETA-ALANYL-DOPAMINE_CARCININE HYDROLASE"/>
    <property type="match status" value="1"/>
</dbReference>
<dbReference type="InterPro" id="IPR047794">
    <property type="entry name" value="C45_proenzyme-like"/>
</dbReference>
<dbReference type="Gene3D" id="1.10.10.2120">
    <property type="match status" value="1"/>
</dbReference>
<sequence length="376" mass="40700">MSPSPAINYPRLHLEGTPYEIGLAHGTQLSAQIHSQIQIYSEMFQETSKLSWPEVRGVAQNFGVILSLRLPDIYSEMRGIAKGAGIDILDIIALNARSEIALGLYSDASDGCTSLGWKLSSGSGPSGEDDEVILAQNWDWTPRVQQNLAVLSISSPGKPKIYMVTEAGVVGKIGFNSSSIGVCLNAIRAHPMDVTNVPIHVALRICLESTSSLEAIGKITELGGVASAQHILIADPSGPSSLELSPLGDIVIQPHNPAIKGFIAHTNHFVQNRFVQPKPWLPDSPVRLERVNELALDLVNTSSAITNDLLRARIFSDTSHPPGSICRSEDMSKPETTRSSTLFCIIMRLSLNAEPWAEIVWGKPSSEGTAEVWRMP</sequence>
<proteinExistence type="predicted"/>
<dbReference type="Pfam" id="PF03417">
    <property type="entry name" value="AAT"/>
    <property type="match status" value="1"/>
</dbReference>